<evidence type="ECO:0000313" key="4">
    <source>
        <dbReference type="Proteomes" id="UP000218281"/>
    </source>
</evidence>
<dbReference type="Proteomes" id="UP000218281">
    <property type="component" value="Unassembled WGS sequence"/>
</dbReference>
<reference evidence="2 4" key="1">
    <citation type="submission" date="2017-08" db="EMBL/GenBank/DDBJ databases">
        <title>Whole genome sequences of 6 clinical strains closest to Corynebacterium imitans.</title>
        <authorList>
            <person name="Bernier A.-M."/>
            <person name="Burdz T."/>
            <person name="Bernard K."/>
        </authorList>
    </citation>
    <scope>NUCLEOTIDE SEQUENCE [LARGE SCALE GENOMIC DNA]</scope>
    <source>
        <strain evidence="2 4">NML93-0607</strain>
    </source>
</reference>
<dbReference type="InterPro" id="IPR009899">
    <property type="entry name" value="ArdA"/>
</dbReference>
<accession>A0A269PDJ9</accession>
<dbReference type="InterPro" id="IPR041895">
    <property type="entry name" value="ArdA_dom1"/>
</dbReference>
<dbReference type="Gene3D" id="3.10.20.480">
    <property type="entry name" value="Antirestriction protein ArdA, domain 1"/>
    <property type="match status" value="1"/>
</dbReference>
<name>A0A269PDJ9_9CORY</name>
<sequence>MGCLACYNEGRLVGDWVDAVDADEVDQATVHKHPELAAYRNNASHDELWCFDHDCLPMSGEIAPHDAVAWGERYEELEDSQWEPYLRWCTDVLHETTTPPDAEEFRIAWRGEWVDFSDFAWQQFQELGVTDGMTEEQARYFNFEQWASDYEMDFHVHPAARSGHVWIYNAYA</sequence>
<organism evidence="1 3">
    <name type="scientific">Corynebacterium hadale</name>
    <dbReference type="NCBI Taxonomy" id="2026255"/>
    <lineage>
        <taxon>Bacteria</taxon>
        <taxon>Bacillati</taxon>
        <taxon>Actinomycetota</taxon>
        <taxon>Actinomycetes</taxon>
        <taxon>Mycobacteriales</taxon>
        <taxon>Corynebacteriaceae</taxon>
        <taxon>Corynebacterium</taxon>
    </lineage>
</organism>
<dbReference type="EMBL" id="NSGO01000001">
    <property type="protein sequence ID" value="PAT07044.1"/>
    <property type="molecule type" value="Genomic_DNA"/>
</dbReference>
<dbReference type="RefSeq" id="WP_095276260.1">
    <property type="nucleotide sequence ID" value="NZ_JAKRDG010000001.1"/>
</dbReference>
<dbReference type="Pfam" id="PF07275">
    <property type="entry name" value="ArdA"/>
    <property type="match status" value="1"/>
</dbReference>
<dbReference type="Proteomes" id="UP000215771">
    <property type="component" value="Unassembled WGS sequence"/>
</dbReference>
<proteinExistence type="predicted"/>
<evidence type="ECO:0000313" key="1">
    <source>
        <dbReference type="EMBL" id="PAJ70153.1"/>
    </source>
</evidence>
<evidence type="ECO:0000313" key="3">
    <source>
        <dbReference type="Proteomes" id="UP000215771"/>
    </source>
</evidence>
<protein>
    <submittedName>
        <fullName evidence="2">Antirestriction protein</fullName>
    </submittedName>
</protein>
<dbReference type="AlphaFoldDB" id="A0A269PDJ9"/>
<reference evidence="1 3" key="2">
    <citation type="submission" date="2017-08" db="EMBL/GenBank/DDBJ databases">
        <authorList>
            <person name="de Groot N.N."/>
        </authorList>
    </citation>
    <scope>NUCLEOTIDE SEQUENCE [LARGE SCALE GENOMIC DNA]</scope>
    <source>
        <strain evidence="1 3">NBT06-6</strain>
    </source>
</reference>
<comment type="caution">
    <text evidence="1">The sequence shown here is derived from an EMBL/GenBank/DDBJ whole genome shotgun (WGS) entry which is preliminary data.</text>
</comment>
<gene>
    <name evidence="1" type="ORF">CIG21_04685</name>
    <name evidence="2" type="ORF">CKJ81_00110</name>
</gene>
<keyword evidence="4" id="KW-1185">Reference proteome</keyword>
<dbReference type="EMBL" id="NQMQ01000010">
    <property type="protein sequence ID" value="PAJ70153.1"/>
    <property type="molecule type" value="Genomic_DNA"/>
</dbReference>
<evidence type="ECO:0000313" key="2">
    <source>
        <dbReference type="EMBL" id="PAT07044.1"/>
    </source>
</evidence>